<keyword evidence="3" id="KW-1003">Cell membrane</keyword>
<keyword evidence="4 7" id="KW-0812">Transmembrane</keyword>
<dbReference type="AlphaFoldDB" id="A0AAE7AJB0"/>
<dbReference type="Proteomes" id="UP000502006">
    <property type="component" value="Chromosome"/>
</dbReference>
<feature type="transmembrane region" description="Helical" evidence="7">
    <location>
        <begin position="9"/>
        <end position="31"/>
    </location>
</feature>
<evidence type="ECO:0000256" key="7">
    <source>
        <dbReference type="SAM" id="Phobius"/>
    </source>
</evidence>
<dbReference type="EMBL" id="CP038444">
    <property type="protein sequence ID" value="QJT32719.1"/>
    <property type="molecule type" value="Genomic_DNA"/>
</dbReference>
<evidence type="ECO:0000256" key="4">
    <source>
        <dbReference type="ARBA" id="ARBA00022692"/>
    </source>
</evidence>
<keyword evidence="6 7" id="KW-0472">Membrane</keyword>
<evidence type="ECO:0000256" key="5">
    <source>
        <dbReference type="ARBA" id="ARBA00022989"/>
    </source>
</evidence>
<evidence type="ECO:0000313" key="10">
    <source>
        <dbReference type="Proteomes" id="UP000502006"/>
    </source>
</evidence>
<gene>
    <name evidence="8" type="ORF">E4186_06325</name>
    <name evidence="9" type="ORF">E4188_01255</name>
</gene>
<dbReference type="GO" id="GO:0005886">
    <property type="term" value="C:plasma membrane"/>
    <property type="evidence" value="ECO:0007669"/>
    <property type="project" value="UniProtKB-SubCell"/>
</dbReference>
<keyword evidence="11" id="KW-1185">Reference proteome</keyword>
<evidence type="ECO:0000256" key="1">
    <source>
        <dbReference type="ARBA" id="ARBA00004651"/>
    </source>
</evidence>
<comment type="subcellular location">
    <subcellularLocation>
        <location evidence="1">Cell membrane</location>
        <topology evidence="1">Multi-pass membrane protein</topology>
    </subcellularLocation>
</comment>
<organism evidence="8 10">
    <name type="scientific">Aeromonas media</name>
    <dbReference type="NCBI Taxonomy" id="651"/>
    <lineage>
        <taxon>Bacteria</taxon>
        <taxon>Pseudomonadati</taxon>
        <taxon>Pseudomonadota</taxon>
        <taxon>Gammaproteobacteria</taxon>
        <taxon>Aeromonadales</taxon>
        <taxon>Aeromonadaceae</taxon>
        <taxon>Aeromonas</taxon>
    </lineage>
</organism>
<proteinExistence type="inferred from homology"/>
<dbReference type="EMBL" id="CP038448">
    <property type="protein sequence ID" value="QJT40940.1"/>
    <property type="molecule type" value="Genomic_DNA"/>
</dbReference>
<name>A0AAE7AJB0_AERME</name>
<evidence type="ECO:0000256" key="3">
    <source>
        <dbReference type="ARBA" id="ARBA00022475"/>
    </source>
</evidence>
<protein>
    <submittedName>
        <fullName evidence="8">Uncharacterized protein</fullName>
    </submittedName>
</protein>
<dbReference type="Pfam" id="PF00813">
    <property type="entry name" value="FliP"/>
    <property type="match status" value="1"/>
</dbReference>
<keyword evidence="5 7" id="KW-1133">Transmembrane helix</keyword>
<evidence type="ECO:0000313" key="8">
    <source>
        <dbReference type="EMBL" id="QJT32719.1"/>
    </source>
</evidence>
<evidence type="ECO:0000256" key="6">
    <source>
        <dbReference type="ARBA" id="ARBA00023136"/>
    </source>
</evidence>
<comment type="similarity">
    <text evidence="2">Belongs to the FliP/MopC/SpaP family.</text>
</comment>
<evidence type="ECO:0000256" key="2">
    <source>
        <dbReference type="ARBA" id="ARBA00006257"/>
    </source>
</evidence>
<dbReference type="Proteomes" id="UP000502657">
    <property type="component" value="Chromosome"/>
</dbReference>
<accession>A0AAE7AJB0</accession>
<evidence type="ECO:0000313" key="11">
    <source>
        <dbReference type="Proteomes" id="UP000502657"/>
    </source>
</evidence>
<reference evidence="10 11" key="1">
    <citation type="submission" date="2019-03" db="EMBL/GenBank/DDBJ databases">
        <title>Novel transposon Tn6433 accelerates the dissemination of tet(E) in Aeromonas from aerobic biofilm under oxytetracycline stress.</title>
        <authorList>
            <person name="Shi Y."/>
            <person name="Tian Z."/>
            <person name="Zhang Y."/>
            <person name="Zhang H."/>
            <person name="Yang M."/>
        </authorList>
    </citation>
    <scope>NUCLEOTIDE SEQUENCE [LARGE SCALE GENOMIC DNA]</scope>
    <source>
        <strain evidence="9 11">R50-22</strain>
        <strain evidence="8 10">T5-8</strain>
    </source>
</reference>
<dbReference type="InterPro" id="IPR005838">
    <property type="entry name" value="T3SS_IM_P"/>
</dbReference>
<evidence type="ECO:0000313" key="9">
    <source>
        <dbReference type="EMBL" id="QJT40940.1"/>
    </source>
</evidence>
<dbReference type="GO" id="GO:0009306">
    <property type="term" value="P:protein secretion"/>
    <property type="evidence" value="ECO:0007669"/>
    <property type="project" value="InterPro"/>
</dbReference>
<sequence>MLVSLSFKLMLFVMVDGWNLILGSLATSFGLGAG</sequence>
<dbReference type="RefSeq" id="WP_171269448.1">
    <property type="nucleotide sequence ID" value="NZ_JAJVCY010000025.1"/>
</dbReference>